<evidence type="ECO:0000259" key="7">
    <source>
        <dbReference type="PROSITE" id="PS50001"/>
    </source>
</evidence>
<dbReference type="InterPro" id="IPR006019">
    <property type="entry name" value="PID_Shc-like"/>
</dbReference>
<dbReference type="InterPro" id="IPR052123">
    <property type="entry name" value="Non-rcpt_Tyr_Phosphatase"/>
</dbReference>
<reference evidence="8" key="1">
    <citation type="submission" date="2022-11" db="EMBL/GenBank/DDBJ databases">
        <authorList>
            <person name="Kikuchi T."/>
        </authorList>
    </citation>
    <scope>NUCLEOTIDE SEQUENCE</scope>
    <source>
        <strain evidence="8">PS1010</strain>
    </source>
</reference>
<dbReference type="Gene3D" id="3.30.505.10">
    <property type="entry name" value="SH2 domain"/>
    <property type="match status" value="1"/>
</dbReference>
<organism evidence="8 9">
    <name type="scientific">Caenorhabditis angaria</name>
    <dbReference type="NCBI Taxonomy" id="860376"/>
    <lineage>
        <taxon>Eukaryota</taxon>
        <taxon>Metazoa</taxon>
        <taxon>Ecdysozoa</taxon>
        <taxon>Nematoda</taxon>
        <taxon>Chromadorea</taxon>
        <taxon>Rhabditida</taxon>
        <taxon>Rhabditina</taxon>
        <taxon>Rhabditomorpha</taxon>
        <taxon>Rhabditoidea</taxon>
        <taxon>Rhabditidae</taxon>
        <taxon>Peloderinae</taxon>
        <taxon>Caenorhabditis</taxon>
    </lineage>
</organism>
<dbReference type="Pfam" id="PF00640">
    <property type="entry name" value="PID"/>
    <property type="match status" value="1"/>
</dbReference>
<evidence type="ECO:0000256" key="3">
    <source>
        <dbReference type="ARBA" id="ARBA00022912"/>
    </source>
</evidence>
<dbReference type="GO" id="GO:0030154">
    <property type="term" value="P:cell differentiation"/>
    <property type="evidence" value="ECO:0007669"/>
    <property type="project" value="TreeGrafter"/>
</dbReference>
<dbReference type="InterPro" id="IPR006020">
    <property type="entry name" value="PTB/PI_dom"/>
</dbReference>
<dbReference type="PROSITE" id="PS50001">
    <property type="entry name" value="SH2"/>
    <property type="match status" value="1"/>
</dbReference>
<dbReference type="GO" id="GO:0000278">
    <property type="term" value="P:mitotic cell cycle"/>
    <property type="evidence" value="ECO:0007669"/>
    <property type="project" value="TreeGrafter"/>
</dbReference>
<dbReference type="GO" id="GO:0004726">
    <property type="term" value="F:non-membrane spanning protein tyrosine phosphatase activity"/>
    <property type="evidence" value="ECO:0007669"/>
    <property type="project" value="TreeGrafter"/>
</dbReference>
<dbReference type="SUPFAM" id="SSF55550">
    <property type="entry name" value="SH2 domain"/>
    <property type="match status" value="1"/>
</dbReference>
<sequence length="298" mass="33264">MSQNAFVKDLQNKISINFAVNYLGSVPIETSVNEMVKDLRTQTIRECISHLAGLVELGPPHEVNSVVGRIIGEFKVENSPVEINVSSNMVKIIKNNRIAHRHPLSFWSIGAAGENETATMFGYIAKNFDGTDRRCHVLDIGDSEEVARFAECLNSALGVMVLEAEPPKPSTSRRNDGFAVPIPPKRRSHLAEIATNLERQLYYHGKISREEALPLLTKAGDFLVRQSNKSPGQFILSGLTENNEYKHLMLLDESHKIVTCVGQFKTVSDLVDYYMSKGLPVVVNSTSIQLRRPILRKH</sequence>
<feature type="domain" description="SH2" evidence="7">
    <location>
        <begin position="202"/>
        <end position="294"/>
    </location>
</feature>
<dbReference type="Proteomes" id="UP001152747">
    <property type="component" value="Unassembled WGS sequence"/>
</dbReference>
<dbReference type="GO" id="GO:0005737">
    <property type="term" value="C:cytoplasm"/>
    <property type="evidence" value="ECO:0007669"/>
    <property type="project" value="TreeGrafter"/>
</dbReference>
<evidence type="ECO:0000256" key="1">
    <source>
        <dbReference type="ARBA" id="ARBA00013064"/>
    </source>
</evidence>
<comment type="caution">
    <text evidence="8">The sequence shown here is derived from an EMBL/GenBank/DDBJ whole genome shotgun (WGS) entry which is preliminary data.</text>
</comment>
<evidence type="ECO:0000256" key="2">
    <source>
        <dbReference type="ARBA" id="ARBA00022801"/>
    </source>
</evidence>
<evidence type="ECO:0000313" key="8">
    <source>
        <dbReference type="EMBL" id="CAI5437795.1"/>
    </source>
</evidence>
<evidence type="ECO:0000256" key="4">
    <source>
        <dbReference type="ARBA" id="ARBA00022999"/>
    </source>
</evidence>
<dbReference type="SUPFAM" id="SSF50729">
    <property type="entry name" value="PH domain-like"/>
    <property type="match status" value="1"/>
</dbReference>
<name>A0A9P1MT12_9PELO</name>
<keyword evidence="2" id="KW-0378">Hydrolase</keyword>
<gene>
    <name evidence="8" type="ORF">CAMP_LOCUS432</name>
</gene>
<keyword evidence="3" id="KW-0904">Protein phosphatase</keyword>
<dbReference type="Gene3D" id="2.30.29.30">
    <property type="entry name" value="Pleckstrin-homology domain (PH domain)/Phosphotyrosine-binding domain (PTB)"/>
    <property type="match status" value="1"/>
</dbReference>
<keyword evidence="9" id="KW-1185">Reference proteome</keyword>
<dbReference type="PRINTS" id="PR00629">
    <property type="entry name" value="SHCPIDOMAIN"/>
</dbReference>
<evidence type="ECO:0000256" key="5">
    <source>
        <dbReference type="PROSITE-ProRule" id="PRU00191"/>
    </source>
</evidence>
<keyword evidence="4 5" id="KW-0727">SH2 domain</keyword>
<dbReference type="AlphaFoldDB" id="A0A9P1MT12"/>
<dbReference type="PANTHER" id="PTHR46257:SF3">
    <property type="entry name" value="TYROSINE-PROTEIN PHOSPHATASE CORKSCREW"/>
    <property type="match status" value="1"/>
</dbReference>
<dbReference type="EMBL" id="CANHGI010000001">
    <property type="protein sequence ID" value="CAI5437795.1"/>
    <property type="molecule type" value="Genomic_DNA"/>
</dbReference>
<dbReference type="OrthoDB" id="9938362at2759"/>
<proteinExistence type="predicted"/>
<dbReference type="SMART" id="SM00462">
    <property type="entry name" value="PTB"/>
    <property type="match status" value="1"/>
</dbReference>
<accession>A0A9P1MT12</accession>
<dbReference type="SMART" id="SM00252">
    <property type="entry name" value="SH2"/>
    <property type="match status" value="1"/>
</dbReference>
<dbReference type="GO" id="GO:0035556">
    <property type="term" value="P:intracellular signal transduction"/>
    <property type="evidence" value="ECO:0007669"/>
    <property type="project" value="InterPro"/>
</dbReference>
<evidence type="ECO:0000259" key="6">
    <source>
        <dbReference type="PROSITE" id="PS01179"/>
    </source>
</evidence>
<feature type="domain" description="PID" evidence="6">
    <location>
        <begin position="15"/>
        <end position="138"/>
    </location>
</feature>
<dbReference type="GO" id="GO:0001784">
    <property type="term" value="F:phosphotyrosine residue binding"/>
    <property type="evidence" value="ECO:0007669"/>
    <property type="project" value="TreeGrafter"/>
</dbReference>
<dbReference type="InterPro" id="IPR000980">
    <property type="entry name" value="SH2"/>
</dbReference>
<dbReference type="PROSITE" id="PS01179">
    <property type="entry name" value="PID"/>
    <property type="match status" value="1"/>
</dbReference>
<dbReference type="PRINTS" id="PR00401">
    <property type="entry name" value="SH2DOMAIN"/>
</dbReference>
<dbReference type="EC" id="3.1.3.48" evidence="1"/>
<dbReference type="Pfam" id="PF00017">
    <property type="entry name" value="SH2"/>
    <property type="match status" value="1"/>
</dbReference>
<dbReference type="InterPro" id="IPR011993">
    <property type="entry name" value="PH-like_dom_sf"/>
</dbReference>
<dbReference type="InterPro" id="IPR036860">
    <property type="entry name" value="SH2_dom_sf"/>
</dbReference>
<dbReference type="PANTHER" id="PTHR46257">
    <property type="entry name" value="TYROSINE-PROTEIN PHOSPHATASE CORKSCREW"/>
    <property type="match status" value="1"/>
</dbReference>
<evidence type="ECO:0000313" key="9">
    <source>
        <dbReference type="Proteomes" id="UP001152747"/>
    </source>
</evidence>
<protein>
    <recommendedName>
        <fullName evidence="1">protein-tyrosine-phosphatase</fullName>
        <ecNumber evidence="1">3.1.3.48</ecNumber>
    </recommendedName>
</protein>